<sequence length="242" mass="25339">MTEFPLQSGDRPAAEAPDDRANDPRYSANEPVSPSGPLRVVVVSAGLSVPSSTRLLADRLGEAVARDLGAAEVPVRVEAVELRDLANDIAQNFTAGFPGPKLTAALDQVTGADAVIAVTPIFTASYSGLFKSFFDVLDQEALTGKPVLIAATGGTARHSLALEHALRPLFAYLRAVVVPTAVYAASEDWGNTDGLNRRIDRAAAELAALLTGSGGRRAAPADDPLEEVVPFAEQLAALRVQE</sequence>
<dbReference type="InterPro" id="IPR005025">
    <property type="entry name" value="FMN_Rdtase-like_dom"/>
</dbReference>
<keyword evidence="2" id="KW-0288">FMN</keyword>
<dbReference type="InterPro" id="IPR023932">
    <property type="entry name" value="CE1759_FMN_reduct"/>
</dbReference>
<comment type="caution">
    <text evidence="6">The sequence shown here is derived from an EMBL/GenBank/DDBJ whole genome shotgun (WGS) entry which is preliminary data.</text>
</comment>
<evidence type="ECO:0000256" key="4">
    <source>
        <dbReference type="SAM" id="MobiDB-lite"/>
    </source>
</evidence>
<dbReference type="InterPro" id="IPR029039">
    <property type="entry name" value="Flavoprotein-like_sf"/>
</dbReference>
<feature type="region of interest" description="Disordered" evidence="4">
    <location>
        <begin position="1"/>
        <end position="33"/>
    </location>
</feature>
<evidence type="ECO:0000313" key="7">
    <source>
        <dbReference type="Proteomes" id="UP000540128"/>
    </source>
</evidence>
<evidence type="ECO:0000256" key="2">
    <source>
        <dbReference type="ARBA" id="ARBA00022643"/>
    </source>
</evidence>
<name>A0A7Y6CB26_9ACTN</name>
<accession>A0A7Y6CB26</accession>
<dbReference type="RefSeq" id="WP_037665717.1">
    <property type="nucleotide sequence ID" value="NZ_JAANNT010000016.1"/>
</dbReference>
<evidence type="ECO:0000313" key="6">
    <source>
        <dbReference type="EMBL" id="NUV30291.1"/>
    </source>
</evidence>
<feature type="domain" description="NADPH-dependent FMN reductase-like" evidence="5">
    <location>
        <begin position="39"/>
        <end position="189"/>
    </location>
</feature>
<dbReference type="PANTHER" id="PTHR43408:SF2">
    <property type="entry name" value="FMN REDUCTASE (NADPH)"/>
    <property type="match status" value="1"/>
</dbReference>
<dbReference type="EMBL" id="JAANNT010000016">
    <property type="protein sequence ID" value="NUV30291.1"/>
    <property type="molecule type" value="Genomic_DNA"/>
</dbReference>
<protein>
    <submittedName>
        <fullName evidence="6">FMN reductase</fullName>
    </submittedName>
</protein>
<dbReference type="InterPro" id="IPR051814">
    <property type="entry name" value="NAD(P)H-dep_FMN_reductase"/>
</dbReference>
<dbReference type="NCBIfam" id="TIGR04037">
    <property type="entry name" value="LLM_duo_CE1759"/>
    <property type="match status" value="1"/>
</dbReference>
<dbReference type="AlphaFoldDB" id="A0A7Y6CB26"/>
<organism evidence="6 7">
    <name type="scientific">Streptomyces odorifer</name>
    <dbReference type="NCBI Taxonomy" id="53450"/>
    <lineage>
        <taxon>Bacteria</taxon>
        <taxon>Bacillati</taxon>
        <taxon>Actinomycetota</taxon>
        <taxon>Actinomycetes</taxon>
        <taxon>Kitasatosporales</taxon>
        <taxon>Streptomycetaceae</taxon>
        <taxon>Streptomyces</taxon>
        <taxon>Streptomyces albidoflavus group</taxon>
    </lineage>
</organism>
<dbReference type="Proteomes" id="UP000540128">
    <property type="component" value="Unassembled WGS sequence"/>
</dbReference>
<dbReference type="GO" id="GO:0016491">
    <property type="term" value="F:oxidoreductase activity"/>
    <property type="evidence" value="ECO:0007669"/>
    <property type="project" value="UniProtKB-KW"/>
</dbReference>
<keyword evidence="1" id="KW-0285">Flavoprotein</keyword>
<dbReference type="Pfam" id="PF03358">
    <property type="entry name" value="FMN_red"/>
    <property type="match status" value="1"/>
</dbReference>
<gene>
    <name evidence="6" type="ORF">G6W59_18545</name>
</gene>
<proteinExistence type="predicted"/>
<evidence type="ECO:0000256" key="1">
    <source>
        <dbReference type="ARBA" id="ARBA00022630"/>
    </source>
</evidence>
<evidence type="ECO:0000256" key="3">
    <source>
        <dbReference type="ARBA" id="ARBA00023002"/>
    </source>
</evidence>
<keyword evidence="7" id="KW-1185">Reference proteome</keyword>
<evidence type="ECO:0000259" key="5">
    <source>
        <dbReference type="Pfam" id="PF03358"/>
    </source>
</evidence>
<dbReference type="PANTHER" id="PTHR43408">
    <property type="entry name" value="FMN REDUCTASE (NADPH)"/>
    <property type="match status" value="1"/>
</dbReference>
<reference evidence="6 7" key="1">
    <citation type="submission" date="2020-03" db="EMBL/GenBank/DDBJ databases">
        <title>Complete genome sequence of sixteen Streptomyces strains facilitates identification of candidate genes involved in plant growth-promotion in grain legumes and cereals.</title>
        <authorList>
            <person name="Gopalakrishnan S."/>
            <person name="Thakur V."/>
            <person name="Saxena R."/>
            <person name="Vadlamudi S."/>
            <person name="Purohit S."/>
            <person name="Kumar V."/>
            <person name="Rathore A."/>
            <person name="Chitikineni A."/>
            <person name="Varshney R.K."/>
        </authorList>
    </citation>
    <scope>NUCLEOTIDE SEQUENCE [LARGE SCALE GENOMIC DNA]</scope>
    <source>
        <strain evidence="6 7">KAI-180</strain>
    </source>
</reference>
<keyword evidence="3" id="KW-0560">Oxidoreductase</keyword>
<dbReference type="SUPFAM" id="SSF52218">
    <property type="entry name" value="Flavoproteins"/>
    <property type="match status" value="1"/>
</dbReference>
<dbReference type="Gene3D" id="3.40.50.360">
    <property type="match status" value="1"/>
</dbReference>